<keyword evidence="3" id="KW-1185">Reference proteome</keyword>
<dbReference type="RefSeq" id="WP_322538484.1">
    <property type="nucleotide sequence ID" value="NZ_JAOBTW010000002.1"/>
</dbReference>
<sequence length="246" mass="26242">MDALSMDGDVVAVIPPPSKALWAAELPRALWMGATWWRHRTDLTAAPRGDGRTVMVLPGLVNTDRATVVLRRYLTGKGYRVHEWGLGRNLGIRSVGPDAERLIARIESLADNGPVTLIGISLGGIMARMVAQGRPDLVAGVVTIASPYAGPPRATNVWRAFEHLTGERIDDPAVIARSDAIAGPLPCPSAAIWSRSDGLVAGTICRDDTTPAVEVRSSHLWVQHRPQVLAAVATILAGWPPPVSGQ</sequence>
<evidence type="ECO:0000313" key="3">
    <source>
        <dbReference type="Proteomes" id="UP001292182"/>
    </source>
</evidence>
<protein>
    <submittedName>
        <fullName evidence="2">Alpha/beta hydrolase</fullName>
    </submittedName>
</protein>
<evidence type="ECO:0000313" key="2">
    <source>
        <dbReference type="EMBL" id="MDZ7280955.1"/>
    </source>
</evidence>
<gene>
    <name evidence="2" type="ORF">N4G62_02795</name>
</gene>
<dbReference type="InterPro" id="IPR029058">
    <property type="entry name" value="AB_hydrolase_fold"/>
</dbReference>
<dbReference type="Gene3D" id="3.40.50.1820">
    <property type="entry name" value="alpha/beta hydrolase"/>
    <property type="match status" value="1"/>
</dbReference>
<dbReference type="InterPro" id="IPR000073">
    <property type="entry name" value="AB_hydrolase_1"/>
</dbReference>
<organism evidence="2 3">
    <name type="scientific">Sphingomonas sanguinis</name>
    <dbReference type="NCBI Taxonomy" id="33051"/>
    <lineage>
        <taxon>Bacteria</taxon>
        <taxon>Pseudomonadati</taxon>
        <taxon>Pseudomonadota</taxon>
        <taxon>Alphaproteobacteria</taxon>
        <taxon>Sphingomonadales</taxon>
        <taxon>Sphingomonadaceae</taxon>
        <taxon>Sphingomonas</taxon>
    </lineage>
</organism>
<feature type="domain" description="AB hydrolase-1" evidence="1">
    <location>
        <begin position="99"/>
        <end position="154"/>
    </location>
</feature>
<accession>A0ABU5LLZ4</accession>
<dbReference type="EMBL" id="JAOBTW010000002">
    <property type="protein sequence ID" value="MDZ7280955.1"/>
    <property type="molecule type" value="Genomic_DNA"/>
</dbReference>
<proteinExistence type="predicted"/>
<dbReference type="SUPFAM" id="SSF53474">
    <property type="entry name" value="alpha/beta-Hydrolases"/>
    <property type="match status" value="1"/>
</dbReference>
<dbReference type="Proteomes" id="UP001292182">
    <property type="component" value="Unassembled WGS sequence"/>
</dbReference>
<comment type="caution">
    <text evidence="2">The sequence shown here is derived from an EMBL/GenBank/DDBJ whole genome shotgun (WGS) entry which is preliminary data.</text>
</comment>
<evidence type="ECO:0000259" key="1">
    <source>
        <dbReference type="Pfam" id="PF00561"/>
    </source>
</evidence>
<dbReference type="Pfam" id="PF00561">
    <property type="entry name" value="Abhydrolase_1"/>
    <property type="match status" value="1"/>
</dbReference>
<reference evidence="3" key="1">
    <citation type="submission" date="2023-07" db="EMBL/GenBank/DDBJ databases">
        <title>Whole genome sequence analysis of rice epiphytic Sphingomonas sanguinis OsEp_Plm_15B2.</title>
        <authorList>
            <person name="Sahu K.P."/>
            <person name="Asharani P."/>
            <person name="Reddy B."/>
            <person name="Kumar A."/>
        </authorList>
    </citation>
    <scope>NUCLEOTIDE SEQUENCE [LARGE SCALE GENOMIC DNA]</scope>
    <source>
        <strain evidence="3">OsEp_Plm_15B2</strain>
    </source>
</reference>
<name>A0ABU5LLZ4_9SPHN</name>
<keyword evidence="2" id="KW-0378">Hydrolase</keyword>
<dbReference type="GO" id="GO:0016787">
    <property type="term" value="F:hydrolase activity"/>
    <property type="evidence" value="ECO:0007669"/>
    <property type="project" value="UniProtKB-KW"/>
</dbReference>